<comment type="caution">
    <text evidence="1">The sequence shown here is derived from an EMBL/GenBank/DDBJ whole genome shotgun (WGS) entry which is preliminary data.</text>
</comment>
<dbReference type="AlphaFoldDB" id="A0A843WRG1"/>
<dbReference type="EMBL" id="NMUH01003774">
    <property type="protein sequence ID" value="MQM07055.1"/>
    <property type="molecule type" value="Genomic_DNA"/>
</dbReference>
<sequence>MDHDGSVITGGQIATRACKEGDKSFRPGTAIATRALGDAVLATSTAQTCAGFPPALVSGVTGLVTVLAVALGWSVGYEDLGFPFLVGSLRDVEGTLLAVGLSFIWILGSTEPRSVQTPEVAMQVACTTIATSLGSLHDGARQFLDVTTTNIRANL</sequence>
<evidence type="ECO:0000313" key="1">
    <source>
        <dbReference type="EMBL" id="MQM07055.1"/>
    </source>
</evidence>
<accession>A0A843WRG1</accession>
<protein>
    <submittedName>
        <fullName evidence="1">Uncharacterized protein</fullName>
    </submittedName>
</protein>
<proteinExistence type="predicted"/>
<gene>
    <name evidence="1" type="ORF">Taro_039888</name>
</gene>
<keyword evidence="2" id="KW-1185">Reference proteome</keyword>
<reference evidence="1" key="1">
    <citation type="submission" date="2017-07" db="EMBL/GenBank/DDBJ databases">
        <title>Taro Niue Genome Assembly and Annotation.</title>
        <authorList>
            <person name="Atibalentja N."/>
            <person name="Keating K."/>
            <person name="Fields C.J."/>
        </authorList>
    </citation>
    <scope>NUCLEOTIDE SEQUENCE</scope>
    <source>
        <strain evidence="1">Niue_2</strain>
        <tissue evidence="1">Leaf</tissue>
    </source>
</reference>
<evidence type="ECO:0000313" key="2">
    <source>
        <dbReference type="Proteomes" id="UP000652761"/>
    </source>
</evidence>
<name>A0A843WRG1_COLES</name>
<dbReference type="Proteomes" id="UP000652761">
    <property type="component" value="Unassembled WGS sequence"/>
</dbReference>
<organism evidence="1 2">
    <name type="scientific">Colocasia esculenta</name>
    <name type="common">Wild taro</name>
    <name type="synonym">Arum esculentum</name>
    <dbReference type="NCBI Taxonomy" id="4460"/>
    <lineage>
        <taxon>Eukaryota</taxon>
        <taxon>Viridiplantae</taxon>
        <taxon>Streptophyta</taxon>
        <taxon>Embryophyta</taxon>
        <taxon>Tracheophyta</taxon>
        <taxon>Spermatophyta</taxon>
        <taxon>Magnoliopsida</taxon>
        <taxon>Liliopsida</taxon>
        <taxon>Araceae</taxon>
        <taxon>Aroideae</taxon>
        <taxon>Colocasieae</taxon>
        <taxon>Colocasia</taxon>
    </lineage>
</organism>